<accession>A0ABQ4XLR1</accession>
<protein>
    <submittedName>
        <fullName evidence="1">Uncharacterized protein</fullName>
    </submittedName>
</protein>
<reference evidence="1" key="1">
    <citation type="journal article" date="2022" name="Int. J. Mol. Sci.">
        <title>Draft Genome of Tanacetum Coccineum: Genomic Comparison of Closely Related Tanacetum-Family Plants.</title>
        <authorList>
            <person name="Yamashiro T."/>
            <person name="Shiraishi A."/>
            <person name="Nakayama K."/>
            <person name="Satake H."/>
        </authorList>
    </citation>
    <scope>NUCLEOTIDE SEQUENCE</scope>
</reference>
<evidence type="ECO:0000313" key="2">
    <source>
        <dbReference type="Proteomes" id="UP001151760"/>
    </source>
</evidence>
<sequence>MVAFLNKSEGSENFHQIIDFLTISHIKYALIENPTIYTSLIQQFWETTSASTSENEEMEVTATIDGRVKTSTQASIRRHLKLEDADGISSLPNTKIFKQLALMGPKKTDWEQFSSNIATSIICLATNSTFNFSKMIFEGDALTKGWVVINVEGIEETLVKHCWVEHKLELVYE</sequence>
<reference evidence="1" key="2">
    <citation type="submission" date="2022-01" db="EMBL/GenBank/DDBJ databases">
        <authorList>
            <person name="Yamashiro T."/>
            <person name="Shiraishi A."/>
            <person name="Satake H."/>
            <person name="Nakayama K."/>
        </authorList>
    </citation>
    <scope>NUCLEOTIDE SEQUENCE</scope>
</reference>
<dbReference type="Proteomes" id="UP001151760">
    <property type="component" value="Unassembled WGS sequence"/>
</dbReference>
<comment type="caution">
    <text evidence="1">The sequence shown here is derived from an EMBL/GenBank/DDBJ whole genome shotgun (WGS) entry which is preliminary data.</text>
</comment>
<gene>
    <name evidence="1" type="ORF">Tco_0680773</name>
</gene>
<organism evidence="1 2">
    <name type="scientific">Tanacetum coccineum</name>
    <dbReference type="NCBI Taxonomy" id="301880"/>
    <lineage>
        <taxon>Eukaryota</taxon>
        <taxon>Viridiplantae</taxon>
        <taxon>Streptophyta</taxon>
        <taxon>Embryophyta</taxon>
        <taxon>Tracheophyta</taxon>
        <taxon>Spermatophyta</taxon>
        <taxon>Magnoliopsida</taxon>
        <taxon>eudicotyledons</taxon>
        <taxon>Gunneridae</taxon>
        <taxon>Pentapetalae</taxon>
        <taxon>asterids</taxon>
        <taxon>campanulids</taxon>
        <taxon>Asterales</taxon>
        <taxon>Asteraceae</taxon>
        <taxon>Asteroideae</taxon>
        <taxon>Anthemideae</taxon>
        <taxon>Anthemidinae</taxon>
        <taxon>Tanacetum</taxon>
    </lineage>
</organism>
<keyword evidence="2" id="KW-1185">Reference proteome</keyword>
<evidence type="ECO:0000313" key="1">
    <source>
        <dbReference type="EMBL" id="GJS66209.1"/>
    </source>
</evidence>
<name>A0ABQ4XLR1_9ASTR</name>
<proteinExistence type="predicted"/>
<dbReference type="EMBL" id="BQNB010009632">
    <property type="protein sequence ID" value="GJS66209.1"/>
    <property type="molecule type" value="Genomic_DNA"/>
</dbReference>